<keyword evidence="4 5" id="KW-0472">Membrane</keyword>
<accession>A0ABR3YJ21</accession>
<evidence type="ECO:0000256" key="5">
    <source>
        <dbReference type="SAM" id="Phobius"/>
    </source>
</evidence>
<evidence type="ECO:0000313" key="8">
    <source>
        <dbReference type="Proteomes" id="UP001583186"/>
    </source>
</evidence>
<feature type="non-terminal residue" evidence="7">
    <location>
        <position position="544"/>
    </location>
</feature>
<dbReference type="InterPro" id="IPR000873">
    <property type="entry name" value="AMP-dep_synth/lig_dom"/>
</dbReference>
<dbReference type="InterPro" id="IPR020846">
    <property type="entry name" value="MFS_dom"/>
</dbReference>
<comment type="caution">
    <text evidence="7">The sequence shown here is derived from an EMBL/GenBank/DDBJ whole genome shotgun (WGS) entry which is preliminary data.</text>
</comment>
<evidence type="ECO:0000259" key="6">
    <source>
        <dbReference type="PROSITE" id="PS50850"/>
    </source>
</evidence>
<keyword evidence="2 5" id="KW-0812">Transmembrane</keyword>
<keyword evidence="8" id="KW-1185">Reference proteome</keyword>
<dbReference type="Gene3D" id="1.20.1250.20">
    <property type="entry name" value="MFS general substrate transporter like domains"/>
    <property type="match status" value="1"/>
</dbReference>
<dbReference type="InterPro" id="IPR036259">
    <property type="entry name" value="MFS_trans_sf"/>
</dbReference>
<proteinExistence type="predicted"/>
<comment type="subcellular location">
    <subcellularLocation>
        <location evidence="1">Membrane</location>
        <topology evidence="1">Multi-pass membrane protein</topology>
    </subcellularLocation>
</comment>
<dbReference type="PROSITE" id="PS50850">
    <property type="entry name" value="MFS"/>
    <property type="match status" value="1"/>
</dbReference>
<feature type="transmembrane region" description="Helical" evidence="5">
    <location>
        <begin position="424"/>
        <end position="448"/>
    </location>
</feature>
<evidence type="ECO:0000256" key="3">
    <source>
        <dbReference type="ARBA" id="ARBA00022989"/>
    </source>
</evidence>
<name>A0ABR3YJ21_9PEZI</name>
<dbReference type="SUPFAM" id="SSF56801">
    <property type="entry name" value="Acetyl-CoA synthetase-like"/>
    <property type="match status" value="1"/>
</dbReference>
<dbReference type="Gene3D" id="3.40.50.12780">
    <property type="entry name" value="N-terminal domain of ligase-like"/>
    <property type="match status" value="1"/>
</dbReference>
<gene>
    <name evidence="7" type="ORF">Sste5346_009686</name>
</gene>
<evidence type="ECO:0000256" key="2">
    <source>
        <dbReference type="ARBA" id="ARBA00022692"/>
    </source>
</evidence>
<reference evidence="7 8" key="1">
    <citation type="journal article" date="2024" name="IMA Fungus">
        <title>IMA Genome - F19 : A genome assembly and annotation guide to empower mycologists, including annotated draft genome sequences of Ceratocystis pirilliformis, Diaporthe australafricana, Fusarium ophioides, Paecilomyces lecythidis, and Sporothrix stenoceras.</title>
        <authorList>
            <person name="Aylward J."/>
            <person name="Wilson A.M."/>
            <person name="Visagie C.M."/>
            <person name="Spraker J."/>
            <person name="Barnes I."/>
            <person name="Buitendag C."/>
            <person name="Ceriani C."/>
            <person name="Del Mar Angel L."/>
            <person name="du Plessis D."/>
            <person name="Fuchs T."/>
            <person name="Gasser K."/>
            <person name="Kramer D."/>
            <person name="Li W."/>
            <person name="Munsamy K."/>
            <person name="Piso A."/>
            <person name="Price J.L."/>
            <person name="Sonnekus B."/>
            <person name="Thomas C."/>
            <person name="van der Nest A."/>
            <person name="van Dijk A."/>
            <person name="van Heerden A."/>
            <person name="van Vuuren N."/>
            <person name="Yilmaz N."/>
            <person name="Duong T.A."/>
            <person name="van der Merwe N.A."/>
            <person name="Wingfield M.J."/>
            <person name="Wingfield B.D."/>
        </authorList>
    </citation>
    <scope>NUCLEOTIDE SEQUENCE [LARGE SCALE GENOMIC DNA]</scope>
    <source>
        <strain evidence="7 8">CMW 5346</strain>
    </source>
</reference>
<keyword evidence="3 5" id="KW-1133">Transmembrane helix</keyword>
<dbReference type="Pfam" id="PF00501">
    <property type="entry name" value="AMP-binding"/>
    <property type="match status" value="1"/>
</dbReference>
<sequence>MTDSELPHIAEYKQAVKHLDEIVENDAQLRAAAPDLRVTKILRDPSLNYRQVLTGFLTAYEERPALGVRAYNVVNGERKHLPKFNTISYGELRSQIKALSCAWRFDDKFAIHPGELVACIVFTGAEYVAVDIGCVYSQAISVPIQANLQSDVALGILADVEPACLVISIDYLDQVIDYAVNQTTVRSAVVINADLCVDADRQAIDNARNVLAQADRPIALATFSDLVDIGKKHIYTHLPALPGGQFIRRNTTRKPIRLDGMADETEKDVVAAQQEQVESAEVERALVDEEDVKVTLKTKLAVFALTFMYESYLFTLIMPAAVLSYINADLGPNPNYSWIAISWNLGAAVIVTIGGRLSDISGRRWFLLFGAGAAAVGAIIGATGQSINQMIASGIIFGVGGGFQEMCFACALELVPNKYRFRTIGMMIMANHFSSFGPLIGYAFVAYVKIGWRACYWWCFAWEATAFVLLFFFYHPPNFEHKHEYDHKTKLQLLKELDYYPWKSAGVIAPLIIGFSSLVALGFWEAYMPLKYPILPPRLFVQWR</sequence>
<feature type="transmembrane region" description="Helical" evidence="5">
    <location>
        <begin position="338"/>
        <end position="358"/>
    </location>
</feature>
<evidence type="ECO:0000313" key="7">
    <source>
        <dbReference type="EMBL" id="KAL1888212.1"/>
    </source>
</evidence>
<dbReference type="InterPro" id="IPR042099">
    <property type="entry name" value="ANL_N_sf"/>
</dbReference>
<dbReference type="InterPro" id="IPR011701">
    <property type="entry name" value="MFS"/>
</dbReference>
<protein>
    <recommendedName>
        <fullName evidence="6">Major facilitator superfamily (MFS) profile domain-containing protein</fullName>
    </recommendedName>
</protein>
<evidence type="ECO:0000256" key="4">
    <source>
        <dbReference type="ARBA" id="ARBA00023136"/>
    </source>
</evidence>
<evidence type="ECO:0000256" key="1">
    <source>
        <dbReference type="ARBA" id="ARBA00004141"/>
    </source>
</evidence>
<feature type="transmembrane region" description="Helical" evidence="5">
    <location>
        <begin position="454"/>
        <end position="474"/>
    </location>
</feature>
<feature type="domain" description="Major facilitator superfamily (MFS) profile" evidence="6">
    <location>
        <begin position="299"/>
        <end position="544"/>
    </location>
</feature>
<dbReference type="SUPFAM" id="SSF103473">
    <property type="entry name" value="MFS general substrate transporter"/>
    <property type="match status" value="1"/>
</dbReference>
<dbReference type="EMBL" id="JAWCUI010000097">
    <property type="protein sequence ID" value="KAL1888212.1"/>
    <property type="molecule type" value="Genomic_DNA"/>
</dbReference>
<dbReference type="PANTHER" id="PTHR23501">
    <property type="entry name" value="MAJOR FACILITATOR SUPERFAMILY"/>
    <property type="match status" value="1"/>
</dbReference>
<dbReference type="Pfam" id="PF07690">
    <property type="entry name" value="MFS_1"/>
    <property type="match status" value="1"/>
</dbReference>
<dbReference type="Proteomes" id="UP001583186">
    <property type="component" value="Unassembled WGS sequence"/>
</dbReference>
<feature type="transmembrane region" description="Helical" evidence="5">
    <location>
        <begin position="365"/>
        <end position="384"/>
    </location>
</feature>
<dbReference type="PANTHER" id="PTHR23501:SF109">
    <property type="entry name" value="MAJOR FACILITATOR SUPERFAMILY (MFS) PROFILE DOMAIN-CONTAINING PROTEIN-RELATED"/>
    <property type="match status" value="1"/>
</dbReference>
<feature type="transmembrane region" description="Helical" evidence="5">
    <location>
        <begin position="300"/>
        <end position="326"/>
    </location>
</feature>
<feature type="transmembrane region" description="Helical" evidence="5">
    <location>
        <begin position="505"/>
        <end position="524"/>
    </location>
</feature>
<organism evidence="7 8">
    <name type="scientific">Sporothrix stenoceras</name>
    <dbReference type="NCBI Taxonomy" id="5173"/>
    <lineage>
        <taxon>Eukaryota</taxon>
        <taxon>Fungi</taxon>
        <taxon>Dikarya</taxon>
        <taxon>Ascomycota</taxon>
        <taxon>Pezizomycotina</taxon>
        <taxon>Sordariomycetes</taxon>
        <taxon>Sordariomycetidae</taxon>
        <taxon>Ophiostomatales</taxon>
        <taxon>Ophiostomataceae</taxon>
        <taxon>Sporothrix</taxon>
    </lineage>
</organism>